<dbReference type="EMBL" id="JABMCI010000056">
    <property type="protein sequence ID" value="NUU16915.1"/>
    <property type="molecule type" value="Genomic_DNA"/>
</dbReference>
<dbReference type="RefSeq" id="WP_175346791.1">
    <property type="nucleotide sequence ID" value="NZ_JABMCI010000056.1"/>
</dbReference>
<name>A0A7Y6DX29_9CELL</name>
<comment type="caution">
    <text evidence="1">The sequence shown here is derived from an EMBL/GenBank/DDBJ whole genome shotgun (WGS) entry which is preliminary data.</text>
</comment>
<evidence type="ECO:0000313" key="1">
    <source>
        <dbReference type="EMBL" id="NUU16915.1"/>
    </source>
</evidence>
<dbReference type="Proteomes" id="UP000565724">
    <property type="component" value="Unassembled WGS sequence"/>
</dbReference>
<protein>
    <submittedName>
        <fullName evidence="1">Uncharacterized protein</fullName>
    </submittedName>
</protein>
<dbReference type="AlphaFoldDB" id="A0A7Y6DX29"/>
<keyword evidence="2" id="KW-1185">Reference proteome</keyword>
<gene>
    <name evidence="1" type="ORF">HP550_06585</name>
</gene>
<sequence>MTTVLDDINDAVKDYPTNYLTIEIIDVNWPGVAINDGEEVEFRFQVTNRGPLTMTDLSFKVEGRNGTEIKVSGAAAQWEDWHETRPGWFPDLNAHAGTTPVTWTGDPFLFRATNAFTTPRELVRVSVAGWQTTWDHMLTNHTEADPDLRGSYSSAVAVQ</sequence>
<proteinExistence type="predicted"/>
<accession>A0A7Y6DX29</accession>
<evidence type="ECO:0000313" key="2">
    <source>
        <dbReference type="Proteomes" id="UP000565724"/>
    </source>
</evidence>
<reference evidence="1 2" key="1">
    <citation type="submission" date="2020-05" db="EMBL/GenBank/DDBJ databases">
        <title>Genome Sequencing of Type Strains.</title>
        <authorList>
            <person name="Lemaire J.F."/>
            <person name="Inderbitzin P."/>
            <person name="Gregorio O.A."/>
            <person name="Collins S.B."/>
            <person name="Wespe N."/>
            <person name="Knight-Connoni V."/>
        </authorList>
    </citation>
    <scope>NUCLEOTIDE SEQUENCE [LARGE SCALE GENOMIC DNA]</scope>
    <source>
        <strain evidence="1 2">ATCC 25174</strain>
    </source>
</reference>
<organism evidence="1 2">
    <name type="scientific">Cellulomonas humilata</name>
    <dbReference type="NCBI Taxonomy" id="144055"/>
    <lineage>
        <taxon>Bacteria</taxon>
        <taxon>Bacillati</taxon>
        <taxon>Actinomycetota</taxon>
        <taxon>Actinomycetes</taxon>
        <taxon>Micrococcales</taxon>
        <taxon>Cellulomonadaceae</taxon>
        <taxon>Cellulomonas</taxon>
    </lineage>
</organism>